<dbReference type="Gene3D" id="3.30.9.10">
    <property type="entry name" value="D-Amino Acid Oxidase, subunit A, domain 2"/>
    <property type="match status" value="1"/>
</dbReference>
<dbReference type="KEGG" id="pary:A4V02_00350"/>
<evidence type="ECO:0000256" key="3">
    <source>
        <dbReference type="ARBA" id="ARBA00004202"/>
    </source>
</evidence>
<dbReference type="GO" id="GO:0046168">
    <property type="term" value="P:glycerol-3-phosphate catabolic process"/>
    <property type="evidence" value="ECO:0007669"/>
    <property type="project" value="TreeGrafter"/>
</dbReference>
<comment type="pathway">
    <text evidence="4">Polyol metabolism; glycerol degradation via glycerol kinase pathway; glycerone phosphate from sn-glycerol 3-phosphate (anaerobic route): step 1/1.</text>
</comment>
<dbReference type="OrthoDB" id="9766796at2"/>
<dbReference type="GO" id="GO:0005886">
    <property type="term" value="C:plasma membrane"/>
    <property type="evidence" value="ECO:0007669"/>
    <property type="project" value="UniProtKB-SubCell"/>
</dbReference>
<dbReference type="EMBL" id="SRYD01000016">
    <property type="protein sequence ID" value="TGY74909.1"/>
    <property type="molecule type" value="Genomic_DNA"/>
</dbReference>
<evidence type="ECO:0000256" key="7">
    <source>
        <dbReference type="ARBA" id="ARBA00013029"/>
    </source>
</evidence>
<dbReference type="Proteomes" id="UP000186351">
    <property type="component" value="Chromosome"/>
</dbReference>
<reference evidence="19" key="1">
    <citation type="submission" date="2016-04" db="EMBL/GenBank/DDBJ databases">
        <title>Complete Genome Sequences of Twelve Strains of a Stable Defined Moderately Diverse Mouse Microbiota 2 (sDMDMm2).</title>
        <authorList>
            <person name="Uchimura Y."/>
            <person name="Wyss M."/>
            <person name="Brugiroux S."/>
            <person name="Limenitakis J.P."/>
            <person name="Stecher B."/>
            <person name="McCoy K.D."/>
            <person name="Macpherson A.J."/>
        </authorList>
    </citation>
    <scope>NUCLEOTIDE SEQUENCE [LARGE SCALE GENOMIC DNA]</scope>
    <source>
        <strain evidence="19">YL27</strain>
    </source>
</reference>
<dbReference type="Gene3D" id="3.50.50.60">
    <property type="entry name" value="FAD/NAD(P)-binding domain"/>
    <property type="match status" value="3"/>
</dbReference>
<evidence type="ECO:0000256" key="11">
    <source>
        <dbReference type="ARBA" id="ARBA00023002"/>
    </source>
</evidence>
<dbReference type="GeneID" id="65535286"/>
<evidence type="ECO:0000256" key="8">
    <source>
        <dbReference type="ARBA" id="ARBA00022475"/>
    </source>
</evidence>
<evidence type="ECO:0000313" key="20">
    <source>
        <dbReference type="Proteomes" id="UP000306630"/>
    </source>
</evidence>
<dbReference type="RefSeq" id="WP_068959747.1">
    <property type="nucleotide sequence ID" value="NZ_CAJTAP010000028.1"/>
</dbReference>
<dbReference type="GO" id="GO:0009331">
    <property type="term" value="C:glycerol-3-phosphate dehydrogenase (FAD) complex"/>
    <property type="evidence" value="ECO:0007669"/>
    <property type="project" value="UniProtKB-UniRule"/>
</dbReference>
<dbReference type="SUPFAM" id="SSF51905">
    <property type="entry name" value="FAD/NAD(P)-binding domain"/>
    <property type="match status" value="1"/>
</dbReference>
<dbReference type="GO" id="GO:0010181">
    <property type="term" value="F:FMN binding"/>
    <property type="evidence" value="ECO:0007669"/>
    <property type="project" value="InterPro"/>
</dbReference>
<dbReference type="Proteomes" id="UP000306630">
    <property type="component" value="Unassembled WGS sequence"/>
</dbReference>
<proteinExistence type="inferred from homology"/>
<dbReference type="PROSITE" id="PS00977">
    <property type="entry name" value="FAD_G3PDH_1"/>
    <property type="match status" value="1"/>
</dbReference>
<comment type="subunit">
    <text evidence="6">Composed of a catalytic GlpA/B dimer and of membrane bound GlpC.</text>
</comment>
<dbReference type="EC" id="1.1.5.3" evidence="7 14"/>
<dbReference type="GO" id="GO:0004368">
    <property type="term" value="F:glycerol-3-phosphate dehydrogenase (quinone) activity"/>
    <property type="evidence" value="ECO:0007669"/>
    <property type="project" value="UniProtKB-EC"/>
</dbReference>
<dbReference type="UniPathway" id="UPA00618">
    <property type="reaction ID" value="UER00673"/>
</dbReference>
<dbReference type="FunFam" id="3.50.50.60:FF:000096">
    <property type="entry name" value="Glycerol-3-phosphate dehydrogenase"/>
    <property type="match status" value="1"/>
</dbReference>
<organism evidence="17 19">
    <name type="scientific">Muribaculum intestinale</name>
    <dbReference type="NCBI Taxonomy" id="1796646"/>
    <lineage>
        <taxon>Bacteria</taxon>
        <taxon>Pseudomonadati</taxon>
        <taxon>Bacteroidota</taxon>
        <taxon>Bacteroidia</taxon>
        <taxon>Bacteroidales</taxon>
        <taxon>Muribaculaceae</taxon>
        <taxon>Muribaculum</taxon>
    </lineage>
</organism>
<evidence type="ECO:0000256" key="5">
    <source>
        <dbReference type="ARBA" id="ARBA00007330"/>
    </source>
</evidence>
<evidence type="ECO:0000256" key="1">
    <source>
        <dbReference type="ARBA" id="ARBA00001917"/>
    </source>
</evidence>
<reference evidence="18 20" key="3">
    <citation type="submission" date="2019-04" db="EMBL/GenBank/DDBJ databases">
        <title>Microbes associate with the intestines of laboratory mice.</title>
        <authorList>
            <person name="Navarre W."/>
            <person name="Wong E."/>
            <person name="Huang K."/>
            <person name="Tropini C."/>
            <person name="Ng K."/>
            <person name="Yu B."/>
        </authorList>
    </citation>
    <scope>NUCLEOTIDE SEQUENCE [LARGE SCALE GENOMIC DNA]</scope>
    <source>
        <strain evidence="18 20">NM06_A21</strain>
    </source>
</reference>
<protein>
    <recommendedName>
        <fullName evidence="7 14">Glycerol-3-phosphate dehydrogenase</fullName>
        <ecNumber evidence="7 14">1.1.5.3</ecNumber>
    </recommendedName>
</protein>
<sequence length="554" mass="60293">MNDNNAKTHYDVIVIGGGATGAGTARDCAMRGLKTLLVERFDFTAGATGRNHGLLHSGARYAVTDQESATECIKENMILRRIARHCVEDTGGLFITLPEDDLAYQKTFIESCLKAGINAEAIDPKDAMRIEPAVNPDIIGAVKVPDGAIDPFRLTVANVVAGRQNGADVLTYHQVIDFEREGNRLTGVKLRDTRTGEEHTEHADLMINAGGIWGHNIASLAGITINMFPAKGALLIFGHRVNNVVINRCRKPADADILVPGDTISLIGTTSSRVPYDQIDNMEVTPEEVDVLLREGIKIAPSLAYTRILRAYAGVRPLVAADNDPSGRSISRGIVCLDHAVRDGIEGFITITGGKLMTYRLMAEWATDMAMRKLGKEGACTTAEVPLPGSELDNSYGKEQEFTHHHAHTISLPVGQKAAEDRHGTLSSQIEFNSLEDEAVVCECEQVSVGEIKYAIDHLQVGNLINLRRRTRLGMGTCQGELCACRAAGLLVKANNCAERTLRDLSSFINERWKGMCPVSWGETLVEGQFMSWLYEGVCGIDKIALPEDVIDTK</sequence>
<evidence type="ECO:0000259" key="16">
    <source>
        <dbReference type="Pfam" id="PF04324"/>
    </source>
</evidence>
<evidence type="ECO:0000256" key="2">
    <source>
        <dbReference type="ARBA" id="ARBA00001974"/>
    </source>
</evidence>
<dbReference type="InterPro" id="IPR041854">
    <property type="entry name" value="BFD-like_2Fe2S-bd_dom_sf"/>
</dbReference>
<evidence type="ECO:0000313" key="19">
    <source>
        <dbReference type="Proteomes" id="UP000186351"/>
    </source>
</evidence>
<evidence type="ECO:0000256" key="12">
    <source>
        <dbReference type="ARBA" id="ARBA00023136"/>
    </source>
</evidence>
<keyword evidence="12" id="KW-0472">Membrane</keyword>
<evidence type="ECO:0000256" key="6">
    <source>
        <dbReference type="ARBA" id="ARBA00011331"/>
    </source>
</evidence>
<name>A0A1B1S6B9_9BACT</name>
<keyword evidence="9 14" id="KW-0285">Flavoprotein</keyword>
<dbReference type="PRINTS" id="PR01001">
    <property type="entry name" value="FADG3PDH"/>
</dbReference>
<dbReference type="PANTHER" id="PTHR11985">
    <property type="entry name" value="GLYCEROL-3-PHOSPHATE DEHYDROGENASE"/>
    <property type="match status" value="1"/>
</dbReference>
<comment type="cofactor">
    <cofactor evidence="1">
        <name>FMN</name>
        <dbReference type="ChEBI" id="CHEBI:58210"/>
    </cofactor>
</comment>
<dbReference type="PROSITE" id="PS00978">
    <property type="entry name" value="FAD_G3PDH_2"/>
    <property type="match status" value="1"/>
</dbReference>
<feature type="domain" description="FAD dependent oxidoreductase" evidence="15">
    <location>
        <begin position="11"/>
        <end position="360"/>
    </location>
</feature>
<dbReference type="InterPro" id="IPR036188">
    <property type="entry name" value="FAD/NAD-bd_sf"/>
</dbReference>
<dbReference type="GO" id="GO:0050660">
    <property type="term" value="F:flavin adenine dinucleotide binding"/>
    <property type="evidence" value="ECO:0007669"/>
    <property type="project" value="InterPro"/>
</dbReference>
<dbReference type="InterPro" id="IPR007419">
    <property type="entry name" value="BFD-like_2Fe2S-bd_dom"/>
</dbReference>
<dbReference type="InterPro" id="IPR006076">
    <property type="entry name" value="FAD-dep_OxRdtase"/>
</dbReference>
<feature type="domain" description="BFD-like [2Fe-2S]-binding" evidence="16">
    <location>
        <begin position="440"/>
        <end position="488"/>
    </location>
</feature>
<keyword evidence="11 14" id="KW-0560">Oxidoreductase</keyword>
<comment type="similarity">
    <text evidence="5 14">Belongs to the FAD-dependent glycerol-3-phosphate dehydrogenase family.</text>
</comment>
<reference evidence="17" key="2">
    <citation type="submission" date="2017-04" db="EMBL/GenBank/DDBJ databases">
        <title>Complete Genome Sequences of Twelve Strains of a Stable Defined Moderately Diverse Mouse Microbiota 2 (sDMDMm2).</title>
        <authorList>
            <person name="Uchimura Y."/>
            <person name="Wyss M."/>
            <person name="Brugiroux S."/>
            <person name="Limenitakis J.P."/>
            <person name="Stecher B."/>
            <person name="McCoy K.D."/>
            <person name="Macpherson A.J."/>
        </authorList>
    </citation>
    <scope>NUCLEOTIDE SEQUENCE</scope>
    <source>
        <strain evidence="17">YL27</strain>
    </source>
</reference>
<keyword evidence="8" id="KW-1003">Cell membrane</keyword>
<evidence type="ECO:0000313" key="18">
    <source>
        <dbReference type="EMBL" id="TGY74909.1"/>
    </source>
</evidence>
<dbReference type="CDD" id="cd19946">
    <property type="entry name" value="GlpA-like_Fer2_BFD-like"/>
    <property type="match status" value="1"/>
</dbReference>
<evidence type="ECO:0000256" key="4">
    <source>
        <dbReference type="ARBA" id="ARBA00005157"/>
    </source>
</evidence>
<dbReference type="Pfam" id="PF01266">
    <property type="entry name" value="DAO"/>
    <property type="match status" value="1"/>
</dbReference>
<dbReference type="NCBIfam" id="NF008313">
    <property type="entry name" value="PRK11101.1"/>
    <property type="match status" value="1"/>
</dbReference>
<gene>
    <name evidence="18" type="primary">glpA</name>
    <name evidence="17" type="ORF">A4V02_00350</name>
    <name evidence="18" type="ORF">E5333_05375</name>
</gene>
<comment type="cofactor">
    <cofactor evidence="2 14">
        <name>FAD</name>
        <dbReference type="ChEBI" id="CHEBI:57692"/>
    </cofactor>
</comment>
<keyword evidence="10" id="KW-0274">FAD</keyword>
<evidence type="ECO:0000256" key="9">
    <source>
        <dbReference type="ARBA" id="ARBA00022630"/>
    </source>
</evidence>
<dbReference type="AlphaFoldDB" id="A0A1B1S6B9"/>
<dbReference type="NCBIfam" id="TIGR03377">
    <property type="entry name" value="glycerol3P_GlpA"/>
    <property type="match status" value="1"/>
</dbReference>
<evidence type="ECO:0000313" key="17">
    <source>
        <dbReference type="EMBL" id="ANU62346.1"/>
    </source>
</evidence>
<evidence type="ECO:0000256" key="10">
    <source>
        <dbReference type="ARBA" id="ARBA00022827"/>
    </source>
</evidence>
<dbReference type="GO" id="GO:0019563">
    <property type="term" value="P:glycerol catabolic process"/>
    <property type="evidence" value="ECO:0007669"/>
    <property type="project" value="UniProtKB-UniPathway"/>
</dbReference>
<keyword evidence="19" id="KW-1185">Reference proteome</keyword>
<dbReference type="Gene3D" id="1.10.10.1100">
    <property type="entry name" value="BFD-like [2Fe-2S]-binding domain"/>
    <property type="match status" value="1"/>
</dbReference>
<evidence type="ECO:0000259" key="15">
    <source>
        <dbReference type="Pfam" id="PF01266"/>
    </source>
</evidence>
<dbReference type="Pfam" id="PF04324">
    <property type="entry name" value="Fer2_BFD"/>
    <property type="match status" value="1"/>
</dbReference>
<dbReference type="EMBL" id="CP015402">
    <property type="protein sequence ID" value="ANU62346.1"/>
    <property type="molecule type" value="Genomic_DNA"/>
</dbReference>
<dbReference type="InterPro" id="IPR000447">
    <property type="entry name" value="G3P_DH_FAD-dep"/>
</dbReference>
<dbReference type="PANTHER" id="PTHR11985:SF35">
    <property type="entry name" value="ANAEROBIC GLYCEROL-3-PHOSPHATE DEHYDROGENASE SUBUNIT A"/>
    <property type="match status" value="1"/>
</dbReference>
<comment type="catalytic activity">
    <reaction evidence="13 14">
        <text>a quinone + sn-glycerol 3-phosphate = dihydroxyacetone phosphate + a quinol</text>
        <dbReference type="Rhea" id="RHEA:18977"/>
        <dbReference type="ChEBI" id="CHEBI:24646"/>
        <dbReference type="ChEBI" id="CHEBI:57597"/>
        <dbReference type="ChEBI" id="CHEBI:57642"/>
        <dbReference type="ChEBI" id="CHEBI:132124"/>
        <dbReference type="EC" id="1.1.5.3"/>
    </reaction>
</comment>
<dbReference type="STRING" id="1796646.A4V02_00350"/>
<accession>A0A1B1S6B9</accession>
<evidence type="ECO:0000256" key="13">
    <source>
        <dbReference type="ARBA" id="ARBA00049055"/>
    </source>
</evidence>
<dbReference type="FunFam" id="3.50.50.60:FF:000102">
    <property type="entry name" value="Glycerol-3-phosphate dehydrogenase"/>
    <property type="match status" value="1"/>
</dbReference>
<dbReference type="InterPro" id="IPR017752">
    <property type="entry name" value="G3P_DH_GlpA_su"/>
</dbReference>
<evidence type="ECO:0000256" key="14">
    <source>
        <dbReference type="RuleBase" id="RU361217"/>
    </source>
</evidence>
<accession>A0A1Z2XFF4</accession>
<comment type="subcellular location">
    <subcellularLocation>
        <location evidence="3">Cell membrane</location>
        <topology evidence="3">Peripheral membrane protein</topology>
    </subcellularLocation>
</comment>